<proteinExistence type="predicted"/>
<organism evidence="2">
    <name type="scientific">Megaviridae environmental sample</name>
    <dbReference type="NCBI Taxonomy" id="1737588"/>
    <lineage>
        <taxon>Viruses</taxon>
        <taxon>Varidnaviria</taxon>
        <taxon>Bamfordvirae</taxon>
        <taxon>Nucleocytoviricota</taxon>
        <taxon>Megaviricetes</taxon>
        <taxon>Imitervirales</taxon>
        <taxon>Mimiviridae</taxon>
        <taxon>environmental samples</taxon>
    </lineage>
</organism>
<accession>A0A5J6VL96</accession>
<sequence>MEYNYAFEYFMIGMLSNYIIDKVLCYINIKRKESKMVSETMRLLNRIKVDSDIRLLESKILSRKDTIYTYKQELADIKEKINEWKSMPRDTKNRDSELASLYTKEEQTEEELIELDTTQKNQEIELEELRELLDTLMELYQIEQKTDMRAEFERCIANYKKEIKQLNDLIKTKDTCIRQSYDNLYN</sequence>
<keyword evidence="1" id="KW-0175">Coiled coil</keyword>
<feature type="coiled-coil region" evidence="1">
    <location>
        <begin position="112"/>
        <end position="169"/>
    </location>
</feature>
<name>A0A5J6VL96_9VIRU</name>
<protein>
    <submittedName>
        <fullName evidence="2">Uncharacterized protein</fullName>
    </submittedName>
</protein>
<reference evidence="2" key="1">
    <citation type="journal article" date="2019" name="Philos. Trans. R. Soc. Lond., B, Biol. Sci.">
        <title>Targeted metagenomic recovery of four divergent viruses reveals shared and distinctive characteristics of giant viruses of marine eukaryotes.</title>
        <authorList>
            <person name="Needham D.M."/>
            <person name="Poirier C."/>
            <person name="Hehenberger E."/>
            <person name="Jimenez V."/>
            <person name="Swalwell J.E."/>
            <person name="Santoro A.E."/>
            <person name="Worden A.Z."/>
        </authorList>
    </citation>
    <scope>NUCLEOTIDE SEQUENCE</scope>
    <source>
        <strain evidence="2">OPacV-421</strain>
    </source>
</reference>
<evidence type="ECO:0000256" key="1">
    <source>
        <dbReference type="SAM" id="Coils"/>
    </source>
</evidence>
<dbReference type="EMBL" id="MN448297">
    <property type="protein sequence ID" value="QFG75036.1"/>
    <property type="molecule type" value="Genomic_DNA"/>
</dbReference>
<evidence type="ECO:0000313" key="2">
    <source>
        <dbReference type="EMBL" id="QFG75036.1"/>
    </source>
</evidence>